<evidence type="ECO:0000256" key="2">
    <source>
        <dbReference type="SAM" id="Phobius"/>
    </source>
</evidence>
<organism evidence="3 4">
    <name type="scientific">Xylaria flabelliformis</name>
    <dbReference type="NCBI Taxonomy" id="2512241"/>
    <lineage>
        <taxon>Eukaryota</taxon>
        <taxon>Fungi</taxon>
        <taxon>Dikarya</taxon>
        <taxon>Ascomycota</taxon>
        <taxon>Pezizomycotina</taxon>
        <taxon>Sordariomycetes</taxon>
        <taxon>Xylariomycetidae</taxon>
        <taxon>Xylariales</taxon>
        <taxon>Xylariaceae</taxon>
        <taxon>Xylaria</taxon>
    </lineage>
</organism>
<dbReference type="OrthoDB" id="4755660at2759"/>
<keyword evidence="4" id="KW-1185">Reference proteome</keyword>
<keyword evidence="2" id="KW-1133">Transmembrane helix</keyword>
<keyword evidence="2" id="KW-0812">Transmembrane</keyword>
<dbReference type="Proteomes" id="UP000319160">
    <property type="component" value="Unassembled WGS sequence"/>
</dbReference>
<evidence type="ECO:0000313" key="4">
    <source>
        <dbReference type="Proteomes" id="UP000319160"/>
    </source>
</evidence>
<dbReference type="AlphaFoldDB" id="A0A553IB22"/>
<comment type="caution">
    <text evidence="3">The sequence shown here is derived from an EMBL/GenBank/DDBJ whole genome shotgun (WGS) entry which is preliminary data.</text>
</comment>
<evidence type="ECO:0000256" key="1">
    <source>
        <dbReference type="SAM" id="MobiDB-lite"/>
    </source>
</evidence>
<dbReference type="EMBL" id="VFLP01000006">
    <property type="protein sequence ID" value="TRX97401.1"/>
    <property type="molecule type" value="Genomic_DNA"/>
</dbReference>
<feature type="region of interest" description="Disordered" evidence="1">
    <location>
        <begin position="167"/>
        <end position="190"/>
    </location>
</feature>
<feature type="transmembrane region" description="Helical" evidence="2">
    <location>
        <begin position="21"/>
        <end position="42"/>
    </location>
</feature>
<keyword evidence="2" id="KW-0472">Membrane</keyword>
<reference evidence="4" key="1">
    <citation type="submission" date="2019-06" db="EMBL/GenBank/DDBJ databases">
        <title>Draft genome sequence of the griseofulvin-producing fungus Xylaria cubensis strain G536.</title>
        <authorList>
            <person name="Mead M.E."/>
            <person name="Raja H.A."/>
            <person name="Steenwyk J.L."/>
            <person name="Knowles S.L."/>
            <person name="Oberlies N.H."/>
            <person name="Rokas A."/>
        </authorList>
    </citation>
    <scope>NUCLEOTIDE SEQUENCE [LARGE SCALE GENOMIC DNA]</scope>
    <source>
        <strain evidence="4">G536</strain>
    </source>
</reference>
<evidence type="ECO:0000313" key="3">
    <source>
        <dbReference type="EMBL" id="TRX97401.1"/>
    </source>
</evidence>
<proteinExistence type="predicted"/>
<sequence>MPVLQLLRAQIRSSQILNCLFLTHLISFYVCPSYAQILPKYISEAPTVNHAVRNGENFSRDFTTALGVAVAVVTMGTALICVFAHCWRQLLDWGWGTKRSVARKRKYKDEEAWFCGADRGLPMPQFDILEPESEPLALSMQTLERDGTPESVYGHYALAAHARNAVPSARTRSKARWNNPGTKLPSWLDPEEIERPASVAYSLDRP</sequence>
<accession>A0A553IB22</accession>
<gene>
    <name evidence="3" type="ORF">FHL15_001679</name>
</gene>
<name>A0A553IB22_9PEZI</name>
<protein>
    <submittedName>
        <fullName evidence="3">Uncharacterized protein</fullName>
    </submittedName>
</protein>
<feature type="transmembrane region" description="Helical" evidence="2">
    <location>
        <begin position="62"/>
        <end position="84"/>
    </location>
</feature>